<feature type="transmembrane region" description="Helical" evidence="9">
    <location>
        <begin position="1141"/>
        <end position="1161"/>
    </location>
</feature>
<feature type="transmembrane region" description="Helical" evidence="9">
    <location>
        <begin position="1110"/>
        <end position="1129"/>
    </location>
</feature>
<feature type="region of interest" description="Disordered" evidence="8">
    <location>
        <begin position="1281"/>
        <end position="1321"/>
    </location>
</feature>
<feature type="region of interest" description="Disordered" evidence="8">
    <location>
        <begin position="606"/>
        <end position="628"/>
    </location>
</feature>
<feature type="region of interest" description="Disordered" evidence="8">
    <location>
        <begin position="379"/>
        <end position="402"/>
    </location>
</feature>
<evidence type="ECO:0000256" key="3">
    <source>
        <dbReference type="ARBA" id="ARBA00022448"/>
    </source>
</evidence>
<dbReference type="InterPro" id="IPR001611">
    <property type="entry name" value="Leu-rich_rpt"/>
</dbReference>
<proteinExistence type="inferred from homology"/>
<dbReference type="InterPro" id="IPR014024">
    <property type="entry name" value="Auxin_eff_plant"/>
</dbReference>
<feature type="region of interest" description="Disordered" evidence="8">
    <location>
        <begin position="530"/>
        <end position="551"/>
    </location>
</feature>
<keyword evidence="7" id="KW-0927">Auxin signaling pathway</keyword>
<feature type="compositionally biased region" description="Polar residues" evidence="8">
    <location>
        <begin position="1232"/>
        <end position="1244"/>
    </location>
</feature>
<dbReference type="PANTHER" id="PTHR31752:SF18">
    <property type="entry name" value="AUXIN EFFLUX CARRIER COMPONENT 1"/>
    <property type="match status" value="1"/>
</dbReference>
<dbReference type="EMBL" id="BQNB010018269">
    <property type="protein sequence ID" value="GJT72555.1"/>
    <property type="molecule type" value="Genomic_DNA"/>
</dbReference>
<evidence type="ECO:0000256" key="1">
    <source>
        <dbReference type="ARBA" id="ARBA00004141"/>
    </source>
</evidence>
<sequence length="1578" mass="175417">MTSPIVTGDRYLDSLVKFVEQQTGPLIDGTLILKLNPVGLHYVQSRLDSLSELERLLSGTPVDYLRAYVSDLGDHRALEQLRRILRILTSLKVVSVERGRDPTPLSLVLFGRLKVLELRGCDLSSGTATRGILELRFTLEKIICHNSTDALRHVFASRIAEIEDSPQWNRLSVVSCAYNGLVLMDDSLRLLPAVETLDLSRNKFAKVDNLARCSKLKHLDLGFNHLRTIASFSKVTCQIVKLVLRNNALTNIRGVENLKSLEGLDLSYNIISNFSELELLAGLPSLKALWLEGNPVCSANWYRAHVYSYFSDPDKVILDDKKISTRELWKRQIIIARRHKQPASFGFYSPAKDEAETEGSVNTKMKKLSRVASIESETASTGVYSDNDSITCDDDDQGNQENAELNKGAEIVDFIEKIEIMKKERSALWLEEFQRWMTLDSDDHVNSEMQSGGTLSSNKDKDSRKKRRVKHFGKKSRYISGSAEVFEDNHHMELQESYYPYDDLSINISHETEDGSVSNKMKLKSYYDKGVNPTRNIQPTDDEGTRSSNGIKAEGLKMKVLDTVDDIIDARSPSVYAGSPPHYQEDILHRRHNLEEEFLQLSAESISVASSDSDTSESGDDYGEMGSHIHFESTTDDLSRSMDRLSFFSCEDLQKIENGSSSMNTFNSERRNSEKLDNNYEGNWFEKNMCKRKPKPRVVSLTEKSAKTAQTDDASDPGKINYDEGMIEYEMLVDGRHSINAGTEMLPEKNNMGPTTEEFIFKNFKVDLADFGVEETCSQYVCCTCLLEDPSGCSKSGMTLLLSCEQTLYVVLLNGRHDGSGSRPSLVGCIGTEDVKEVLVGLGLQAVRVYAKRGASLDKIQVALFERDVCGGLKTNILQYSMVLFWNNNFKDDQWFPRSLFVLGGHMLVCIEDISQFGFDSQDTFTPYFSLDSCCAIVNALEMIIDTKERCCVALSLNSVTSEFNPRELARKSENETVNIRDPPLVPVTWKLRWFSEDALYKFVALVKALHAGGGPTSPLNILVPLYVAMILAYGSVKWWKIFTPDQCSGINRFVALFAVPLLSFHFISTNNPYKMNLRFIAADTLQKLIVLGCLAVWSNLTSRGSLEWSITMFSLSTLPNTLVMGIPLLKGMYGGESGSLMVQIVVLQCIIWYTLMLFLFEFRGARLLINEQFPGTAGSIAAIHVDSDVMSLDGRHVLETEAEIKEDGKLHVTVRKSNASRSDVFSRRSHGFSSTTPRPSNLTNAEIYSLQSSRNPTPRGSSFNHTDFYSVAAGGGRNSNFGASDVYGPPVSRGPTPRPSNYEEEGGGSTGANKPRFHHGVLGGNYPTPNPGMFSPKTNLPLAKKANGQKADEGSNDLHMFVWSSSASPVSDVFAAREYGAVEQPTTKELKVPISPIKGNGEEYLENYGNNNNISIQGSAKLGGGGTAMPPTSVMTRLILIMVWRKLIRNPNTYSSLIGLVWSLVCFRWNVEMPAIIAKSIAILSDAGLGMAMFSLGLFMALQPRIIACGNKKAAFSMGVRFVVGPIVMAVASYLLRLRGNLLRIAIVQCHLWDANSVADHPCVLHITRASIMMYAN</sequence>
<protein>
    <submittedName>
        <fullName evidence="10">Leucine-rich repeat domain superfamily</fullName>
    </submittedName>
</protein>
<feature type="region of interest" description="Disordered" evidence="8">
    <location>
        <begin position="1222"/>
        <end position="1244"/>
    </location>
</feature>
<evidence type="ECO:0000256" key="7">
    <source>
        <dbReference type="ARBA" id="ARBA00023294"/>
    </source>
</evidence>
<keyword evidence="6 9" id="KW-0472">Membrane</keyword>
<evidence type="ECO:0000313" key="11">
    <source>
        <dbReference type="Proteomes" id="UP001151760"/>
    </source>
</evidence>
<organism evidence="10 11">
    <name type="scientific">Tanacetum coccineum</name>
    <dbReference type="NCBI Taxonomy" id="301880"/>
    <lineage>
        <taxon>Eukaryota</taxon>
        <taxon>Viridiplantae</taxon>
        <taxon>Streptophyta</taxon>
        <taxon>Embryophyta</taxon>
        <taxon>Tracheophyta</taxon>
        <taxon>Spermatophyta</taxon>
        <taxon>Magnoliopsida</taxon>
        <taxon>eudicotyledons</taxon>
        <taxon>Gunneridae</taxon>
        <taxon>Pentapetalae</taxon>
        <taxon>asterids</taxon>
        <taxon>campanulids</taxon>
        <taxon>Asterales</taxon>
        <taxon>Asteraceae</taxon>
        <taxon>Asteroideae</taxon>
        <taxon>Anthemideae</taxon>
        <taxon>Anthemidinae</taxon>
        <taxon>Tanacetum</taxon>
    </lineage>
</organism>
<keyword evidence="3" id="KW-0813">Transport</keyword>
<comment type="similarity">
    <text evidence="2">Belongs to the auxin efflux carrier (TC 2.A.69.1) family.</text>
</comment>
<dbReference type="PANTHER" id="PTHR31752">
    <property type="entry name" value="AUXIN EFFLUX CARRIER COMPONENT 1B-RELATED"/>
    <property type="match status" value="1"/>
</dbReference>
<gene>
    <name evidence="10" type="ORF">Tco_1031841</name>
</gene>
<reference evidence="10" key="1">
    <citation type="journal article" date="2022" name="Int. J. Mol. Sci.">
        <title>Draft Genome of Tanacetum Coccineum: Genomic Comparison of Closely Related Tanacetum-Family Plants.</title>
        <authorList>
            <person name="Yamashiro T."/>
            <person name="Shiraishi A."/>
            <person name="Nakayama K."/>
            <person name="Satake H."/>
        </authorList>
    </citation>
    <scope>NUCLEOTIDE SEQUENCE</scope>
</reference>
<dbReference type="Proteomes" id="UP001151760">
    <property type="component" value="Unassembled WGS sequence"/>
</dbReference>
<reference evidence="10" key="2">
    <citation type="submission" date="2022-01" db="EMBL/GenBank/DDBJ databases">
        <authorList>
            <person name="Yamashiro T."/>
            <person name="Shiraishi A."/>
            <person name="Satake H."/>
            <person name="Nakayama K."/>
        </authorList>
    </citation>
    <scope>NUCLEOTIDE SEQUENCE</scope>
</reference>
<dbReference type="Pfam" id="PF03547">
    <property type="entry name" value="Mem_trans"/>
    <property type="match status" value="1"/>
</dbReference>
<feature type="compositionally biased region" description="Acidic residues" evidence="8">
    <location>
        <begin position="614"/>
        <end position="623"/>
    </location>
</feature>
<dbReference type="NCBIfam" id="TIGR00946">
    <property type="entry name" value="2a69"/>
    <property type="match status" value="1"/>
</dbReference>
<dbReference type="SUPFAM" id="SSF52058">
    <property type="entry name" value="L domain-like"/>
    <property type="match status" value="1"/>
</dbReference>
<feature type="transmembrane region" description="Helical" evidence="9">
    <location>
        <begin position="1080"/>
        <end position="1098"/>
    </location>
</feature>
<evidence type="ECO:0000256" key="5">
    <source>
        <dbReference type="ARBA" id="ARBA00022989"/>
    </source>
</evidence>
<evidence type="ECO:0000256" key="2">
    <source>
        <dbReference type="ARBA" id="ARBA00009177"/>
    </source>
</evidence>
<feature type="transmembrane region" description="Helical" evidence="9">
    <location>
        <begin position="1020"/>
        <end position="1039"/>
    </location>
</feature>
<evidence type="ECO:0000256" key="6">
    <source>
        <dbReference type="ARBA" id="ARBA00023136"/>
    </source>
</evidence>
<feature type="transmembrane region" description="Helical" evidence="9">
    <location>
        <begin position="1478"/>
        <end position="1503"/>
    </location>
</feature>
<dbReference type="PROSITE" id="PS51450">
    <property type="entry name" value="LRR"/>
    <property type="match status" value="2"/>
</dbReference>
<comment type="subcellular location">
    <subcellularLocation>
        <location evidence="1">Membrane</location>
        <topology evidence="1">Multi-pass membrane protein</topology>
    </subcellularLocation>
</comment>
<dbReference type="Gene3D" id="3.80.10.10">
    <property type="entry name" value="Ribonuclease Inhibitor"/>
    <property type="match status" value="1"/>
</dbReference>
<evidence type="ECO:0000256" key="4">
    <source>
        <dbReference type="ARBA" id="ARBA00022692"/>
    </source>
</evidence>
<name>A0ABQ5GBM1_9ASTR</name>
<feature type="region of interest" description="Disordered" evidence="8">
    <location>
        <begin position="701"/>
        <end position="720"/>
    </location>
</feature>
<evidence type="ECO:0000256" key="9">
    <source>
        <dbReference type="SAM" id="Phobius"/>
    </source>
</evidence>
<dbReference type="InterPro" id="IPR032675">
    <property type="entry name" value="LRR_dom_sf"/>
</dbReference>
<comment type="caution">
    <text evidence="10">The sequence shown here is derived from an EMBL/GenBank/DDBJ whole genome shotgun (WGS) entry which is preliminary data.</text>
</comment>
<feature type="transmembrane region" description="Helical" evidence="9">
    <location>
        <begin position="1051"/>
        <end position="1068"/>
    </location>
</feature>
<keyword evidence="5 9" id="KW-1133">Transmembrane helix</keyword>
<evidence type="ECO:0000256" key="8">
    <source>
        <dbReference type="SAM" id="MobiDB-lite"/>
    </source>
</evidence>
<keyword evidence="11" id="KW-1185">Reference proteome</keyword>
<dbReference type="InterPro" id="IPR051107">
    <property type="entry name" value="Auxin_Efflux_Carrier"/>
</dbReference>
<dbReference type="InterPro" id="IPR004776">
    <property type="entry name" value="Mem_transp_PIN-like"/>
</dbReference>
<feature type="region of interest" description="Disordered" evidence="8">
    <location>
        <begin position="444"/>
        <end position="469"/>
    </location>
</feature>
<evidence type="ECO:0000313" key="10">
    <source>
        <dbReference type="EMBL" id="GJT72555.1"/>
    </source>
</evidence>
<keyword evidence="4 9" id="KW-0812">Transmembrane</keyword>
<dbReference type="SMART" id="SM00365">
    <property type="entry name" value="LRR_SD22"/>
    <property type="match status" value="3"/>
</dbReference>
<accession>A0ABQ5GBM1</accession>
<feature type="transmembrane region" description="Helical" evidence="9">
    <location>
        <begin position="1515"/>
        <end position="1537"/>
    </location>
</feature>